<feature type="compositionally biased region" description="Polar residues" evidence="1">
    <location>
        <begin position="336"/>
        <end position="345"/>
    </location>
</feature>
<feature type="region of interest" description="Disordered" evidence="1">
    <location>
        <begin position="41"/>
        <end position="70"/>
    </location>
</feature>
<evidence type="ECO:0000313" key="2">
    <source>
        <dbReference type="EMBL" id="ODN74792.1"/>
    </source>
</evidence>
<feature type="compositionally biased region" description="Polar residues" evidence="1">
    <location>
        <begin position="389"/>
        <end position="399"/>
    </location>
</feature>
<sequence>MATHTAKRPRLALLDPNTPLPSSDNAHDALFHKLPARLTAPATPSTSTVAFSSSPRRHNALTSSSPTRHARFAPYSDASTSAPADHELTLQTGTSFIFGRHHVRNASVKKKSVSIESAIPRRLAHLVGNPENAVETIILPREAHHASRVHALVELVLPLSQNRDKILRILVVGQNGMRVKVPRGTSPAPGKNRRKGVKLVQGQRFEVALARGQVVELNFGKVKVAVKMEGDVEPAYSSPVRAPRLSSALPSSALPSSLPPSSPPIVNVDLDDEVDVSPRERASPESSPEPPLFPRSSPLPTTTTKPTFTLPSSRESSPLSPVSQRSNLSPAPEPSSPAQMSSPALPSSPYHDDYDSHEDNDELEGEGEGEDDAVDVKAERLQGLHAPSRKNSPSGSARASTMPVETRPPADVDLPAIIASTVVFSGISKLSLPDLVRHMLESQGHLKDQGDEKHWTTWVEDVLEENPMFGKVERSGKDSSGHPLLPHYFYNPSADPDAERAANFGNFARPLRKAARSAAAIDWRPVGARRRKAW</sequence>
<dbReference type="AlphaFoldDB" id="A0A1E3HEM4"/>
<protein>
    <recommendedName>
        <fullName evidence="4">FHA domain-containing protein</fullName>
    </recommendedName>
</protein>
<gene>
    <name evidence="2" type="ORF">L202_07110</name>
</gene>
<reference evidence="2 3" key="1">
    <citation type="submission" date="2016-06" db="EMBL/GenBank/DDBJ databases">
        <title>Evolution of pathogenesis and genome organization in the Tremellales.</title>
        <authorList>
            <person name="Cuomo C."/>
            <person name="Litvintseva A."/>
            <person name="Heitman J."/>
            <person name="Chen Y."/>
            <person name="Sun S."/>
            <person name="Springer D."/>
            <person name="Dromer F."/>
            <person name="Young S."/>
            <person name="Zeng Q."/>
            <person name="Chapman S."/>
            <person name="Gujja S."/>
            <person name="Saif S."/>
            <person name="Birren B."/>
        </authorList>
    </citation>
    <scope>NUCLEOTIDE SEQUENCE [LARGE SCALE GENOMIC DNA]</scope>
    <source>
        <strain evidence="2 3">CBS 6039</strain>
    </source>
</reference>
<name>A0A1E3HEM4_9TREE</name>
<evidence type="ECO:0000256" key="1">
    <source>
        <dbReference type="SAM" id="MobiDB-lite"/>
    </source>
</evidence>
<organism evidence="2 3">
    <name type="scientific">Cryptococcus amylolentus CBS 6039</name>
    <dbReference type="NCBI Taxonomy" id="1295533"/>
    <lineage>
        <taxon>Eukaryota</taxon>
        <taxon>Fungi</taxon>
        <taxon>Dikarya</taxon>
        <taxon>Basidiomycota</taxon>
        <taxon>Agaricomycotina</taxon>
        <taxon>Tremellomycetes</taxon>
        <taxon>Tremellales</taxon>
        <taxon>Cryptococcaceae</taxon>
        <taxon>Cryptococcus</taxon>
    </lineage>
</organism>
<dbReference type="RefSeq" id="XP_018990573.1">
    <property type="nucleotide sequence ID" value="XM_019141766.1"/>
</dbReference>
<evidence type="ECO:0008006" key="4">
    <source>
        <dbReference type="Google" id="ProtNLM"/>
    </source>
</evidence>
<feature type="region of interest" description="Disordered" evidence="1">
    <location>
        <begin position="1"/>
        <end position="20"/>
    </location>
</feature>
<dbReference type="OrthoDB" id="5348546at2759"/>
<dbReference type="EMBL" id="AWGJ01000011">
    <property type="protein sequence ID" value="ODN74792.1"/>
    <property type="molecule type" value="Genomic_DNA"/>
</dbReference>
<accession>A0A1E3HEM4</accession>
<feature type="region of interest" description="Disordered" evidence="1">
    <location>
        <begin position="246"/>
        <end position="409"/>
    </location>
</feature>
<feature type="compositionally biased region" description="Basic residues" evidence="1">
    <location>
        <begin position="1"/>
        <end position="10"/>
    </location>
</feature>
<dbReference type="Proteomes" id="UP000094065">
    <property type="component" value="Unassembled WGS sequence"/>
</dbReference>
<feature type="compositionally biased region" description="Low complexity" evidence="1">
    <location>
        <begin position="246"/>
        <end position="256"/>
    </location>
</feature>
<evidence type="ECO:0000313" key="3">
    <source>
        <dbReference type="Proteomes" id="UP000094065"/>
    </source>
</evidence>
<keyword evidence="3" id="KW-1185">Reference proteome</keyword>
<feature type="compositionally biased region" description="Acidic residues" evidence="1">
    <location>
        <begin position="355"/>
        <end position="373"/>
    </location>
</feature>
<feature type="compositionally biased region" description="Low complexity" evidence="1">
    <location>
        <begin position="41"/>
        <end position="54"/>
    </location>
</feature>
<proteinExistence type="predicted"/>
<feature type="compositionally biased region" description="Low complexity" evidence="1">
    <location>
        <begin position="294"/>
        <end position="323"/>
    </location>
</feature>
<dbReference type="GeneID" id="30158419"/>
<comment type="caution">
    <text evidence="2">The sequence shown here is derived from an EMBL/GenBank/DDBJ whole genome shotgun (WGS) entry which is preliminary data.</text>
</comment>